<evidence type="ECO:0000259" key="11">
    <source>
        <dbReference type="PROSITE" id="PS50111"/>
    </source>
</evidence>
<keyword evidence="2" id="KW-1003">Cell membrane</keyword>
<keyword evidence="3" id="KW-0145">Chemotaxis</keyword>
<dbReference type="PANTHER" id="PTHR32089">
    <property type="entry name" value="METHYL-ACCEPTING CHEMOTAXIS PROTEIN MCPB"/>
    <property type="match status" value="1"/>
</dbReference>
<comment type="subcellular location">
    <subcellularLocation>
        <location evidence="1">Cell membrane</location>
        <topology evidence="1">Multi-pass membrane protein</topology>
    </subcellularLocation>
</comment>
<evidence type="ECO:0000256" key="7">
    <source>
        <dbReference type="ARBA" id="ARBA00023224"/>
    </source>
</evidence>
<dbReference type="GO" id="GO:0007165">
    <property type="term" value="P:signal transduction"/>
    <property type="evidence" value="ECO:0007669"/>
    <property type="project" value="UniProtKB-KW"/>
</dbReference>
<evidence type="ECO:0000256" key="4">
    <source>
        <dbReference type="ARBA" id="ARBA00022692"/>
    </source>
</evidence>
<dbReference type="PANTHER" id="PTHR32089:SF114">
    <property type="entry name" value="METHYL-ACCEPTING CHEMOTAXIS PROTEIN MCPB"/>
    <property type="match status" value="1"/>
</dbReference>
<dbReference type="SUPFAM" id="SSF58104">
    <property type="entry name" value="Methyl-accepting chemotaxis protein (MCP) signaling domain"/>
    <property type="match status" value="1"/>
</dbReference>
<keyword evidence="6 10" id="KW-0472">Membrane</keyword>
<dbReference type="Gene3D" id="1.10.8.500">
    <property type="entry name" value="HAMP domain in histidine kinase"/>
    <property type="match status" value="1"/>
</dbReference>
<dbReference type="STRING" id="1520.LF65_05645"/>
<feature type="domain" description="Methyl-accepting transducer" evidence="11">
    <location>
        <begin position="379"/>
        <end position="636"/>
    </location>
</feature>
<reference evidence="14" key="1">
    <citation type="submission" date="2014-12" db="EMBL/GenBank/DDBJ databases">
        <title>Genome sequence of Clostridium beijerinckii strain 59B.</title>
        <authorList>
            <person name="Little G.T."/>
            <person name="Minton N.P."/>
        </authorList>
    </citation>
    <scope>NUCLEOTIDE SEQUENCE [LARGE SCALE GENOMIC DNA]</scope>
    <source>
        <strain evidence="14">59B</strain>
    </source>
</reference>
<organism evidence="13 14">
    <name type="scientific">Clostridium beijerinckii</name>
    <name type="common">Clostridium MP</name>
    <dbReference type="NCBI Taxonomy" id="1520"/>
    <lineage>
        <taxon>Bacteria</taxon>
        <taxon>Bacillati</taxon>
        <taxon>Bacillota</taxon>
        <taxon>Clostridia</taxon>
        <taxon>Eubacteriales</taxon>
        <taxon>Clostridiaceae</taxon>
        <taxon>Clostridium</taxon>
    </lineage>
</organism>
<dbReference type="GO" id="GO:0006935">
    <property type="term" value="P:chemotaxis"/>
    <property type="evidence" value="ECO:0007669"/>
    <property type="project" value="UniProtKB-KW"/>
</dbReference>
<dbReference type="InterPro" id="IPR004089">
    <property type="entry name" value="MCPsignal_dom"/>
</dbReference>
<dbReference type="PROSITE" id="PS50885">
    <property type="entry name" value="HAMP"/>
    <property type="match status" value="1"/>
</dbReference>
<dbReference type="CDD" id="cd12912">
    <property type="entry name" value="PDC2_MCP_like"/>
    <property type="match status" value="1"/>
</dbReference>
<protein>
    <submittedName>
        <fullName evidence="13">Chemotaxis protein</fullName>
    </submittedName>
</protein>
<keyword evidence="7 9" id="KW-0807">Transducer</keyword>
<dbReference type="OrthoDB" id="13222at2"/>
<dbReference type="Gene3D" id="1.10.287.950">
    <property type="entry name" value="Methyl-accepting chemotaxis protein"/>
    <property type="match status" value="1"/>
</dbReference>
<comment type="similarity">
    <text evidence="8">Belongs to the methyl-accepting chemotaxis (MCP) protein family.</text>
</comment>
<dbReference type="SMART" id="SM00304">
    <property type="entry name" value="HAMP"/>
    <property type="match status" value="1"/>
</dbReference>
<evidence type="ECO:0000256" key="3">
    <source>
        <dbReference type="ARBA" id="ARBA00022500"/>
    </source>
</evidence>
<evidence type="ECO:0000256" key="8">
    <source>
        <dbReference type="ARBA" id="ARBA00029447"/>
    </source>
</evidence>
<dbReference type="AlphaFoldDB" id="A0A0B5QVB9"/>
<proteinExistence type="inferred from homology"/>
<dbReference type="SMART" id="SM00283">
    <property type="entry name" value="MA"/>
    <property type="match status" value="1"/>
</dbReference>
<evidence type="ECO:0000256" key="2">
    <source>
        <dbReference type="ARBA" id="ARBA00022475"/>
    </source>
</evidence>
<evidence type="ECO:0000313" key="13">
    <source>
        <dbReference type="EMBL" id="AJH02152.1"/>
    </source>
</evidence>
<feature type="transmembrane region" description="Helical" evidence="10">
    <location>
        <begin position="283"/>
        <end position="306"/>
    </location>
</feature>
<dbReference type="InterPro" id="IPR033479">
    <property type="entry name" value="dCache_1"/>
</dbReference>
<dbReference type="Gene3D" id="3.30.450.20">
    <property type="entry name" value="PAS domain"/>
    <property type="match status" value="2"/>
</dbReference>
<dbReference type="KEGG" id="cbei:LF65_05645"/>
<dbReference type="Pfam" id="PF00015">
    <property type="entry name" value="MCPsignal"/>
    <property type="match status" value="1"/>
</dbReference>
<dbReference type="RefSeq" id="WP_041900640.1">
    <property type="nucleotide sequence ID" value="NZ_CP010086.2"/>
</dbReference>
<dbReference type="EMBL" id="CP010086">
    <property type="protein sequence ID" value="AJH02152.1"/>
    <property type="molecule type" value="Genomic_DNA"/>
</dbReference>
<feature type="domain" description="HAMP" evidence="12">
    <location>
        <begin position="308"/>
        <end position="360"/>
    </location>
</feature>
<evidence type="ECO:0000256" key="10">
    <source>
        <dbReference type="SAM" id="Phobius"/>
    </source>
</evidence>
<dbReference type="InterPro" id="IPR003660">
    <property type="entry name" value="HAMP_dom"/>
</dbReference>
<dbReference type="CDD" id="cd12913">
    <property type="entry name" value="PDC1_MCP_like"/>
    <property type="match status" value="1"/>
</dbReference>
<evidence type="ECO:0000256" key="1">
    <source>
        <dbReference type="ARBA" id="ARBA00004651"/>
    </source>
</evidence>
<dbReference type="SUPFAM" id="SSF103190">
    <property type="entry name" value="Sensory domain-like"/>
    <property type="match status" value="1"/>
</dbReference>
<evidence type="ECO:0000256" key="6">
    <source>
        <dbReference type="ARBA" id="ARBA00023136"/>
    </source>
</evidence>
<dbReference type="CDD" id="cd11386">
    <property type="entry name" value="MCP_signal"/>
    <property type="match status" value="1"/>
</dbReference>
<dbReference type="CDD" id="cd06225">
    <property type="entry name" value="HAMP"/>
    <property type="match status" value="1"/>
</dbReference>
<evidence type="ECO:0000256" key="9">
    <source>
        <dbReference type="PROSITE-ProRule" id="PRU00284"/>
    </source>
</evidence>
<accession>A0A0B5QVB9</accession>
<evidence type="ECO:0000256" key="5">
    <source>
        <dbReference type="ARBA" id="ARBA00022989"/>
    </source>
</evidence>
<feature type="transmembrane region" description="Helical" evidence="10">
    <location>
        <begin position="12"/>
        <end position="35"/>
    </location>
</feature>
<dbReference type="Pfam" id="PF02743">
    <property type="entry name" value="dCache_1"/>
    <property type="match status" value="1"/>
</dbReference>
<name>A0A0B5QVB9_CLOBE</name>
<dbReference type="Pfam" id="PF00672">
    <property type="entry name" value="HAMP"/>
    <property type="match status" value="1"/>
</dbReference>
<keyword evidence="4 10" id="KW-0812">Transmembrane</keyword>
<evidence type="ECO:0000259" key="12">
    <source>
        <dbReference type="PROSITE" id="PS50885"/>
    </source>
</evidence>
<gene>
    <name evidence="13" type="ORF">LF65_05645</name>
</gene>
<evidence type="ECO:0000313" key="14">
    <source>
        <dbReference type="Proteomes" id="UP000031866"/>
    </source>
</evidence>
<dbReference type="GO" id="GO:0005886">
    <property type="term" value="C:plasma membrane"/>
    <property type="evidence" value="ECO:0007669"/>
    <property type="project" value="UniProtKB-SubCell"/>
</dbReference>
<sequence>MSQKKLNLRSIRIRLILSLVLICVIPLIIVGVISYNQSKSILSKKLDITSEQTLSEVNSGLNNYFAGFTERITMLSNDYNLVNVDYGNNFDYIPNLLKNLKESNKDIFDTYYGSASGKFAIYPETNMPEGYDATKRSWYQEAIKAKGKPVITKPYKDAATGNTVLGITQAVVKDGQIVGVVGMDCTLSTLSDRIAEKKIGNSGVVFITDADGVMIAHADKSLIGEDTVTKLSYWNEVKSSKDGFITYDYHGIPKFGVYETNEITGWKLIAGLEESELSNDTRAILLTTAIITVIIAIIAIILSLILSKGLATNIQNLKEVFAKASEGDLSGVVEVKSKDELGQLANDYNAMIKNIGELLESAKQTSNTVFETTANISSMAEETTASMAQVSFAVSEISQGAVSLAENSQETATGIEELSKKLDKIADTTEDMSDVSEETKSLSKQGINTVNVLINKNNETMEATTKVSDIVLSVNESVQMISSISNAITEITEQTNLLALNASIEAARAGEAGKGFAVVAEEIRKLAEESQNSTEQIKSIIGTIQSKAEIAVEAMDNNKQINSEQNEAVIRTESIFTDILLSITSLTEKVGEVKISIDDMQAQKQVFVTQIENSSAISEETASSTEEVTASAEEVSATMNGFSQQTEDLQHLAEKLKKEIDRFTV</sequence>
<keyword evidence="5 10" id="KW-1133">Transmembrane helix</keyword>
<dbReference type="PROSITE" id="PS50111">
    <property type="entry name" value="CHEMOTAXIS_TRANSDUC_2"/>
    <property type="match status" value="1"/>
</dbReference>
<dbReference type="Proteomes" id="UP000031866">
    <property type="component" value="Chromosome"/>
</dbReference>
<dbReference type="InterPro" id="IPR029151">
    <property type="entry name" value="Sensor-like_sf"/>
</dbReference>